<gene>
    <name evidence="2" type="ORF">ABE41_009275</name>
</gene>
<dbReference type="Pfam" id="PF18864">
    <property type="entry name" value="AbiTii"/>
    <property type="match status" value="1"/>
</dbReference>
<protein>
    <recommendedName>
        <fullName evidence="1">AbiTii domain-containing protein</fullName>
    </recommendedName>
</protein>
<dbReference type="Proteomes" id="UP000077412">
    <property type="component" value="Chromosome"/>
</dbReference>
<dbReference type="AlphaFoldDB" id="A0A1B1Z430"/>
<accession>A0A1B1Z430</accession>
<name>A0A1B1Z430_9BACL</name>
<dbReference type="EMBL" id="CP016761">
    <property type="protein sequence ID" value="ANX12198.1"/>
    <property type="molecule type" value="Genomic_DNA"/>
</dbReference>
<evidence type="ECO:0000313" key="2">
    <source>
        <dbReference type="EMBL" id="ANX12198.1"/>
    </source>
</evidence>
<evidence type="ECO:0000259" key="1">
    <source>
        <dbReference type="Pfam" id="PF18864"/>
    </source>
</evidence>
<dbReference type="RefSeq" id="WP_066289199.1">
    <property type="nucleotide sequence ID" value="NZ_CP016761.1"/>
</dbReference>
<organism evidence="2 3">
    <name type="scientific">Fictibacillus arsenicus</name>
    <dbReference type="NCBI Taxonomy" id="255247"/>
    <lineage>
        <taxon>Bacteria</taxon>
        <taxon>Bacillati</taxon>
        <taxon>Bacillota</taxon>
        <taxon>Bacilli</taxon>
        <taxon>Bacillales</taxon>
        <taxon>Fictibacillaceae</taxon>
        <taxon>Fictibacillus</taxon>
    </lineage>
</organism>
<dbReference type="KEGG" id="far:ABE41_009275"/>
<sequence>MGSIVQELQMEAMRSTSNISDLLRKSMVVARKLKIIEFEQWVNQELNGFKVPRNEIPEYREVVGKIQWFNAYHGWSPVIIEDEEILDIVSKCKIAQPITEIEDLVKSDSEYLVIHLPQGQQNLLSKLLNEIAEFRLTFGKSQAQRMIDIVRNIILEWSLKLEEDGIMGEGLSFSKEEKQEASKHDYTVVIGNATGVQIQQNTQNSNQTMINEMDLGKVSTFISTLKENLNQIGLQEDSQQTVETEIATITTQLGATQPKSSVINQSLQTIRNVLEGITGSLLASGLLHELSKINM</sequence>
<dbReference type="InterPro" id="IPR041304">
    <property type="entry name" value="AbiTii"/>
</dbReference>
<feature type="domain" description="AbiTii" evidence="1">
    <location>
        <begin position="3"/>
        <end position="185"/>
    </location>
</feature>
<reference evidence="2 3" key="1">
    <citation type="submission" date="2016-08" db="EMBL/GenBank/DDBJ databases">
        <title>Complete genome sequence of Fictibacillus arsenicus G25-54, a strain with toxicity to nematodes and a potential arsenic-resistance activity.</title>
        <authorList>
            <person name="Zheng Z."/>
        </authorList>
    </citation>
    <scope>NUCLEOTIDE SEQUENCE [LARGE SCALE GENOMIC DNA]</scope>
    <source>
        <strain evidence="2 3">G25-54</strain>
    </source>
</reference>
<keyword evidence="3" id="KW-1185">Reference proteome</keyword>
<dbReference type="OrthoDB" id="6360084at2"/>
<proteinExistence type="predicted"/>
<evidence type="ECO:0000313" key="3">
    <source>
        <dbReference type="Proteomes" id="UP000077412"/>
    </source>
</evidence>